<reference evidence="1" key="2">
    <citation type="journal article" date="2021" name="PeerJ">
        <title>Extensive microbial diversity within the chicken gut microbiome revealed by metagenomics and culture.</title>
        <authorList>
            <person name="Gilroy R."/>
            <person name="Ravi A."/>
            <person name="Getino M."/>
            <person name="Pursley I."/>
            <person name="Horton D.L."/>
            <person name="Alikhan N.F."/>
            <person name="Baker D."/>
            <person name="Gharbi K."/>
            <person name="Hall N."/>
            <person name="Watson M."/>
            <person name="Adriaenssens E.M."/>
            <person name="Foster-Nyarko E."/>
            <person name="Jarju S."/>
            <person name="Secka A."/>
            <person name="Antonio M."/>
            <person name="Oren A."/>
            <person name="Chaudhuri R.R."/>
            <person name="La Ragione R."/>
            <person name="Hildebrand F."/>
            <person name="Pallen M.J."/>
        </authorList>
    </citation>
    <scope>NUCLEOTIDE SEQUENCE</scope>
    <source>
        <strain evidence="1">CHK190-19873</strain>
    </source>
</reference>
<dbReference type="EMBL" id="DVIQ01000073">
    <property type="protein sequence ID" value="HIS32256.1"/>
    <property type="molecule type" value="Genomic_DNA"/>
</dbReference>
<accession>A0A9D1EV64</accession>
<comment type="caution">
    <text evidence="1">The sequence shown here is derived from an EMBL/GenBank/DDBJ whole genome shotgun (WGS) entry which is preliminary data.</text>
</comment>
<dbReference type="Gene3D" id="3.15.30.10">
    <property type="entry name" value="putative capsid protein of prophage domain like"/>
    <property type="match status" value="1"/>
</dbReference>
<reference evidence="1" key="1">
    <citation type="submission" date="2020-10" db="EMBL/GenBank/DDBJ databases">
        <authorList>
            <person name="Gilroy R."/>
        </authorList>
    </citation>
    <scope>NUCLEOTIDE SEQUENCE</scope>
    <source>
        <strain evidence="1">CHK190-19873</strain>
    </source>
</reference>
<organism evidence="1 2">
    <name type="scientific">Candidatus Limivivens intestinipullorum</name>
    <dbReference type="NCBI Taxonomy" id="2840858"/>
    <lineage>
        <taxon>Bacteria</taxon>
        <taxon>Bacillati</taxon>
        <taxon>Bacillota</taxon>
        <taxon>Clostridia</taxon>
        <taxon>Lachnospirales</taxon>
        <taxon>Lachnospiraceae</taxon>
        <taxon>Lachnospiraceae incertae sedis</taxon>
        <taxon>Candidatus Limivivens</taxon>
    </lineage>
</organism>
<name>A0A9D1EV64_9FIRM</name>
<evidence type="ECO:0000313" key="2">
    <source>
        <dbReference type="Proteomes" id="UP000823935"/>
    </source>
</evidence>
<dbReference type="Gene3D" id="3.30.1930.10">
    <property type="entry name" value="capsid protein of prophage domain"/>
    <property type="match status" value="1"/>
</dbReference>
<sequence length="359" mass="40227">MPFNFYDTHTLLTSVQQLPPLHTFLLDRYFPTNEATDIFATDDVLVEYRKGHKKASPFVAPRKGGITILRDGYTMRRFTPSYIAPKRPLTIDDLRKRGFGEALYPTLTPQQRQGVIMLGDLDELRDMNRRRKEAMAAQVIFTNACLMDEYVDDFHNFQEREVRYYDGDSNPAVYTPEEDWTTTEASGKQIINDVAAMVSMLTSRGLAATDVLVAPDVADIILSNEWLLKLLDNRNYQIGGVDPETLPTGATRICRLNIKGHMMDFLSYEDTYTEVDGTVTPYIPAGTIAVGAPAAGRTVYGAITQVEQADGEFHTYAAMDVPKYLSDATHNVRELTLSSAPLCMPNNENPFITAKVVTE</sequence>
<dbReference type="Proteomes" id="UP000823935">
    <property type="component" value="Unassembled WGS sequence"/>
</dbReference>
<protein>
    <submittedName>
        <fullName evidence="1">Major capsid protein</fullName>
    </submittedName>
</protein>
<dbReference type="AlphaFoldDB" id="A0A9D1EV64"/>
<dbReference type="Pfam" id="PF03864">
    <property type="entry name" value="Phage_cap_E"/>
    <property type="match status" value="1"/>
</dbReference>
<dbReference type="InterPro" id="IPR005564">
    <property type="entry name" value="Major_capsid_GpE"/>
</dbReference>
<gene>
    <name evidence="1" type="ORF">IAB44_12045</name>
</gene>
<proteinExistence type="predicted"/>
<evidence type="ECO:0000313" key="1">
    <source>
        <dbReference type="EMBL" id="HIS32256.1"/>
    </source>
</evidence>